<feature type="region of interest" description="Disordered" evidence="2">
    <location>
        <begin position="368"/>
        <end position="388"/>
    </location>
</feature>
<keyword evidence="1" id="KW-0175">Coiled coil</keyword>
<keyword evidence="4" id="KW-1185">Reference proteome</keyword>
<evidence type="ECO:0000313" key="3">
    <source>
        <dbReference type="EMBL" id="ANB60300.1"/>
    </source>
</evidence>
<protein>
    <submittedName>
        <fullName evidence="3">Uncharacterized protein</fullName>
    </submittedName>
</protein>
<feature type="region of interest" description="Disordered" evidence="2">
    <location>
        <begin position="306"/>
        <end position="327"/>
    </location>
</feature>
<reference evidence="3 4" key="1">
    <citation type="journal article" date="2006" name="Syst. Appl. Microbiol.">
        <title>Anoxybacillus amylolyticus sp. nov., a thermophilic amylase producing bacterium isolated from Mount Rittmann (Antarctica).</title>
        <authorList>
            <person name="Poli A."/>
            <person name="Esposito E."/>
            <person name="Lama L."/>
            <person name="Orlando P."/>
            <person name="Nicolaus G."/>
            <person name="de Appolonia F."/>
            <person name="Gambacorta A."/>
            <person name="Nicolaus B."/>
        </authorList>
    </citation>
    <scope>NUCLEOTIDE SEQUENCE [LARGE SCALE GENOMIC DNA]</scope>
    <source>
        <strain evidence="3 4">DSM 15939</strain>
    </source>
</reference>
<dbReference type="EMBL" id="CP015438">
    <property type="protein sequence ID" value="ANB60300.1"/>
    <property type="molecule type" value="Genomic_DNA"/>
</dbReference>
<name>A0A167TE12_9BACL</name>
<evidence type="ECO:0000313" key="4">
    <source>
        <dbReference type="Proteomes" id="UP000076865"/>
    </source>
</evidence>
<organism evidence="3 4">
    <name type="scientific">Anoxybacteroides amylolyticum</name>
    <dbReference type="NCBI Taxonomy" id="294699"/>
    <lineage>
        <taxon>Bacteria</taxon>
        <taxon>Bacillati</taxon>
        <taxon>Bacillota</taxon>
        <taxon>Bacilli</taxon>
        <taxon>Bacillales</taxon>
        <taxon>Anoxybacillaceae</taxon>
        <taxon>Anoxybacteroides</taxon>
    </lineage>
</organism>
<feature type="coiled-coil region" evidence="1">
    <location>
        <begin position="160"/>
        <end position="194"/>
    </location>
</feature>
<feature type="region of interest" description="Disordered" evidence="2">
    <location>
        <begin position="475"/>
        <end position="496"/>
    </location>
</feature>
<dbReference type="PATRIC" id="fig|294699.3.peg.2435"/>
<dbReference type="Proteomes" id="UP000076865">
    <property type="component" value="Chromosome"/>
</dbReference>
<evidence type="ECO:0000256" key="1">
    <source>
        <dbReference type="SAM" id="Coils"/>
    </source>
</evidence>
<feature type="compositionally biased region" description="Polar residues" evidence="2">
    <location>
        <begin position="475"/>
        <end position="489"/>
    </location>
</feature>
<evidence type="ECO:0000256" key="2">
    <source>
        <dbReference type="SAM" id="MobiDB-lite"/>
    </source>
</evidence>
<dbReference type="KEGG" id="aamy:GFC30_2366"/>
<sequence>MSGEKKAIQLEQKVIHLKSEIEKYKEILSSLQFDEQIDLLNKQLEQLHIENEKLKEAYKRYEEIMLTQSDEIHRLAHELEQLKNAQRLFYNEIQNEQFKLKKQLETNDQQTQAFFDAYSQKQKEFEKEIKTIFAYMHTLEKEISAHHDQLTDYTSLRPVLTSWMERMKDMEKKYDFFEKNSEKLLQQFEGLSEETVAQKKETDDLKDEVRTLGQKTSMIEKILPELDKEQQKDIAVLQKQLLRQQVKIEELLEQTAHFANEMEKIFHQLAELAKRTEKKREEGLNLDITEMKEMLAHVIQLLATPKQIAPEAGKESSPPSKTTTGSSMNSFLKLQQFMDETNQSIVVSPINQKKQGLSQKPPLVKRARIEPPTSQNTRPPIRYKQTGEDDDQLPNLILRDKHNEEPLFHPPFSSIAPLYTQNNEEELFVSLHRHNSVKTDDEQKETDTVILEKNELDLTVASDIVQTESALATEKQSLYNSHSPLPSETNSHEEKKKSWLLSLFKKAKT</sequence>
<gene>
    <name evidence="3" type="ORF">GFC30_2366</name>
</gene>
<accession>A0A167TE12</accession>
<dbReference type="AlphaFoldDB" id="A0A167TE12"/>
<proteinExistence type="predicted"/>
<feature type="coiled-coil region" evidence="1">
    <location>
        <begin position="7"/>
        <end position="85"/>
    </location>
</feature>
<feature type="compositionally biased region" description="Low complexity" evidence="2">
    <location>
        <begin position="315"/>
        <end position="327"/>
    </location>
</feature>